<dbReference type="InterPro" id="IPR003736">
    <property type="entry name" value="PAAI_dom"/>
</dbReference>
<gene>
    <name evidence="3" type="ORF">E8L99_21400</name>
</gene>
<organism evidence="3 4">
    <name type="scientific">Phreatobacter aquaticus</name>
    <dbReference type="NCBI Taxonomy" id="2570229"/>
    <lineage>
        <taxon>Bacteria</taxon>
        <taxon>Pseudomonadati</taxon>
        <taxon>Pseudomonadota</taxon>
        <taxon>Alphaproteobacteria</taxon>
        <taxon>Hyphomicrobiales</taxon>
        <taxon>Phreatobacteraceae</taxon>
        <taxon>Phreatobacter</taxon>
    </lineage>
</organism>
<dbReference type="CDD" id="cd03443">
    <property type="entry name" value="PaaI_thioesterase"/>
    <property type="match status" value="1"/>
</dbReference>
<proteinExistence type="predicted"/>
<feature type="domain" description="Thioesterase" evidence="2">
    <location>
        <begin position="47"/>
        <end position="119"/>
    </location>
</feature>
<name>A0A4D7QKA4_9HYPH</name>
<evidence type="ECO:0000313" key="4">
    <source>
        <dbReference type="Proteomes" id="UP000298588"/>
    </source>
</evidence>
<dbReference type="EMBL" id="CP039865">
    <property type="protein sequence ID" value="QCK88130.1"/>
    <property type="molecule type" value="Genomic_DNA"/>
</dbReference>
<dbReference type="Pfam" id="PF03061">
    <property type="entry name" value="4HBT"/>
    <property type="match status" value="1"/>
</dbReference>
<accession>A0A4D7QKA4</accession>
<dbReference type="NCBIfam" id="TIGR00369">
    <property type="entry name" value="unchar_dom_1"/>
    <property type="match status" value="1"/>
</dbReference>
<keyword evidence="4" id="KW-1185">Reference proteome</keyword>
<keyword evidence="1" id="KW-0378">Hydrolase</keyword>
<evidence type="ECO:0000313" key="3">
    <source>
        <dbReference type="EMBL" id="QCK88130.1"/>
    </source>
</evidence>
<dbReference type="AlphaFoldDB" id="A0A4D7QKA4"/>
<dbReference type="RefSeq" id="WP_137101458.1">
    <property type="nucleotide sequence ID" value="NZ_CP039865.1"/>
</dbReference>
<dbReference type="Proteomes" id="UP000298588">
    <property type="component" value="Chromosome"/>
</dbReference>
<dbReference type="InterPro" id="IPR029069">
    <property type="entry name" value="HotDog_dom_sf"/>
</dbReference>
<dbReference type="GO" id="GO:0016289">
    <property type="term" value="F:acyl-CoA hydrolase activity"/>
    <property type="evidence" value="ECO:0007669"/>
    <property type="project" value="UniProtKB-ARBA"/>
</dbReference>
<dbReference type="InterPro" id="IPR006683">
    <property type="entry name" value="Thioestr_dom"/>
</dbReference>
<sequence length="152" mass="16381">MTTEAGFNRFGDGEGFIGLAGPYFWREDGENAVEYGFRSELRHGNPNGVLHGGSVSTFVDTVIGCEVMRLTGRRCATINLNLQFVAGARAGDWVSARVTVKKLTRALAFIDGEVMAGDQLIMLASAVFRVFPAEDKVFQFPGGPQFAGTLPS</sequence>
<protein>
    <submittedName>
        <fullName evidence="3">PaaI family thioesterase</fullName>
    </submittedName>
</protein>
<evidence type="ECO:0000256" key="1">
    <source>
        <dbReference type="ARBA" id="ARBA00022801"/>
    </source>
</evidence>
<dbReference type="SUPFAM" id="SSF54637">
    <property type="entry name" value="Thioesterase/thiol ester dehydrase-isomerase"/>
    <property type="match status" value="1"/>
</dbReference>
<dbReference type="OrthoDB" id="3477511at2"/>
<dbReference type="KEGG" id="paqt:E8L99_21400"/>
<reference evidence="3 4" key="1">
    <citation type="submission" date="2019-04" db="EMBL/GenBank/DDBJ databases">
        <title>Phreatobacter aquaticus sp. nov.</title>
        <authorList>
            <person name="Choi A."/>
            <person name="Baek K."/>
        </authorList>
    </citation>
    <scope>NUCLEOTIDE SEQUENCE [LARGE SCALE GENOMIC DNA]</scope>
    <source>
        <strain evidence="3 4">NMCR1094</strain>
    </source>
</reference>
<evidence type="ECO:0000259" key="2">
    <source>
        <dbReference type="Pfam" id="PF03061"/>
    </source>
</evidence>
<dbReference type="Gene3D" id="3.10.129.10">
    <property type="entry name" value="Hotdog Thioesterase"/>
    <property type="match status" value="1"/>
</dbReference>